<accession>A0A2Y8ZVW2</accession>
<keyword evidence="9" id="KW-1185">Reference proteome</keyword>
<feature type="transmembrane region" description="Helical" evidence="6">
    <location>
        <begin position="179"/>
        <end position="201"/>
    </location>
</feature>
<dbReference type="SUPFAM" id="SSF103473">
    <property type="entry name" value="MFS general substrate transporter"/>
    <property type="match status" value="1"/>
</dbReference>
<dbReference type="InterPro" id="IPR036259">
    <property type="entry name" value="MFS_trans_sf"/>
</dbReference>
<dbReference type="PRINTS" id="PR01035">
    <property type="entry name" value="TCRTETA"/>
</dbReference>
<dbReference type="GO" id="GO:0005886">
    <property type="term" value="C:plasma membrane"/>
    <property type="evidence" value="ECO:0007669"/>
    <property type="project" value="UniProtKB-SubCell"/>
</dbReference>
<feature type="transmembrane region" description="Helical" evidence="6">
    <location>
        <begin position="151"/>
        <end position="173"/>
    </location>
</feature>
<protein>
    <submittedName>
        <fullName evidence="8">Multidrug resistance protein</fullName>
    </submittedName>
</protein>
<dbReference type="PANTHER" id="PTHR43124:SF3">
    <property type="entry name" value="CHLORAMPHENICOL EFFLUX PUMP RV0191"/>
    <property type="match status" value="1"/>
</dbReference>
<feature type="transmembrane region" description="Helical" evidence="6">
    <location>
        <begin position="126"/>
        <end position="144"/>
    </location>
</feature>
<dbReference type="Gene3D" id="1.20.1250.20">
    <property type="entry name" value="MFS general substrate transporter like domains"/>
    <property type="match status" value="1"/>
</dbReference>
<evidence type="ECO:0000256" key="5">
    <source>
        <dbReference type="ARBA" id="ARBA00023136"/>
    </source>
</evidence>
<dbReference type="InterPro" id="IPR001958">
    <property type="entry name" value="Tet-R_TetA/multi-R_MdtG-like"/>
</dbReference>
<keyword evidence="3 6" id="KW-0812">Transmembrane</keyword>
<evidence type="ECO:0000256" key="6">
    <source>
        <dbReference type="SAM" id="Phobius"/>
    </source>
</evidence>
<evidence type="ECO:0000313" key="9">
    <source>
        <dbReference type="Proteomes" id="UP000250028"/>
    </source>
</evidence>
<dbReference type="AlphaFoldDB" id="A0A2Y8ZVW2"/>
<keyword evidence="5 6" id="KW-0472">Membrane</keyword>
<gene>
    <name evidence="8" type="ORF">SAMN04489750_1717</name>
</gene>
<feature type="transmembrane region" description="Helical" evidence="6">
    <location>
        <begin position="310"/>
        <end position="333"/>
    </location>
</feature>
<evidence type="ECO:0000259" key="7">
    <source>
        <dbReference type="PROSITE" id="PS50850"/>
    </source>
</evidence>
<dbReference type="Pfam" id="PF07690">
    <property type="entry name" value="MFS_1"/>
    <property type="match status" value="1"/>
</dbReference>
<reference evidence="9" key="1">
    <citation type="submission" date="2016-10" db="EMBL/GenBank/DDBJ databases">
        <authorList>
            <person name="Varghese N."/>
            <person name="Submissions S."/>
        </authorList>
    </citation>
    <scope>NUCLEOTIDE SEQUENCE [LARGE SCALE GENOMIC DNA]</scope>
    <source>
        <strain evidence="9">DSM 22951</strain>
    </source>
</reference>
<evidence type="ECO:0000256" key="3">
    <source>
        <dbReference type="ARBA" id="ARBA00022692"/>
    </source>
</evidence>
<dbReference type="Proteomes" id="UP000250028">
    <property type="component" value="Unassembled WGS sequence"/>
</dbReference>
<feature type="transmembrane region" description="Helical" evidence="6">
    <location>
        <begin position="63"/>
        <end position="84"/>
    </location>
</feature>
<dbReference type="PROSITE" id="PS50850">
    <property type="entry name" value="MFS"/>
    <property type="match status" value="1"/>
</dbReference>
<feature type="transmembrane region" description="Helical" evidence="6">
    <location>
        <begin position="286"/>
        <end position="304"/>
    </location>
</feature>
<dbReference type="PANTHER" id="PTHR43124">
    <property type="entry name" value="PURINE EFFLUX PUMP PBUE"/>
    <property type="match status" value="1"/>
</dbReference>
<feature type="domain" description="Major facilitator superfamily (MFS) profile" evidence="7">
    <location>
        <begin position="27"/>
        <end position="405"/>
    </location>
</feature>
<dbReference type="InterPro" id="IPR020846">
    <property type="entry name" value="MFS_dom"/>
</dbReference>
<feature type="transmembrane region" description="Helical" evidence="6">
    <location>
        <begin position="93"/>
        <end position="120"/>
    </location>
</feature>
<keyword evidence="2" id="KW-1003">Cell membrane</keyword>
<dbReference type="InterPro" id="IPR011701">
    <property type="entry name" value="MFS"/>
</dbReference>
<dbReference type="RefSeq" id="WP_211310208.1">
    <property type="nucleotide sequence ID" value="NZ_QGDN01000001.1"/>
</dbReference>
<evidence type="ECO:0000256" key="4">
    <source>
        <dbReference type="ARBA" id="ARBA00022989"/>
    </source>
</evidence>
<feature type="transmembrane region" description="Helical" evidence="6">
    <location>
        <begin position="345"/>
        <end position="366"/>
    </location>
</feature>
<name>A0A2Y8ZVW2_9MICO</name>
<feature type="transmembrane region" description="Helical" evidence="6">
    <location>
        <begin position="255"/>
        <end position="274"/>
    </location>
</feature>
<dbReference type="GO" id="GO:0022857">
    <property type="term" value="F:transmembrane transporter activity"/>
    <property type="evidence" value="ECO:0007669"/>
    <property type="project" value="InterPro"/>
</dbReference>
<evidence type="ECO:0000256" key="2">
    <source>
        <dbReference type="ARBA" id="ARBA00022475"/>
    </source>
</evidence>
<dbReference type="CDD" id="cd17324">
    <property type="entry name" value="MFS_NepI_like"/>
    <property type="match status" value="1"/>
</dbReference>
<sequence>MQPSTTADRSPSVLVEGDAAFRAARVGLVTLSLASFGALTTEMLPVGLLPQIADSLGIAEEHAGLLVGVYALMVAVLAVPLTVLTRRLPRKPLLLATLFGYAVSNVLAATASGFAVLAIARGLGGIAHALFFSISIGYAARLAPPSHTGKAMALMSVGGSAGFVLGVPLGTVIGTAWGWRAAFAILTVGVLLIAAVAWRVLPEVTVPPVEQHRVRRDPRPLVIVILACGLAFLGHYTAYTYISSLLQSAGLRQDWIGPALLVFGVMGLIGLRIGAQHLDQRPLGSARLIPALLAIGLIVVAVGYPALAPVLIGVTLWTGSFGSIPSLFQALAVRAGVASADVAGAWINSTANLGIAGGSVVGGFVLSHAGIGWLPVVAATLLLAVGILALLAPTAFRGNGGPGAN</sequence>
<feature type="transmembrane region" description="Helical" evidence="6">
    <location>
        <begin position="372"/>
        <end position="392"/>
    </location>
</feature>
<evidence type="ECO:0000313" key="8">
    <source>
        <dbReference type="EMBL" id="SSA34399.1"/>
    </source>
</evidence>
<dbReference type="InterPro" id="IPR050189">
    <property type="entry name" value="MFS_Efflux_Transporters"/>
</dbReference>
<feature type="transmembrane region" description="Helical" evidence="6">
    <location>
        <begin position="221"/>
        <end position="243"/>
    </location>
</feature>
<dbReference type="EMBL" id="UESZ01000001">
    <property type="protein sequence ID" value="SSA34399.1"/>
    <property type="molecule type" value="Genomic_DNA"/>
</dbReference>
<comment type="subcellular location">
    <subcellularLocation>
        <location evidence="1">Cell membrane</location>
        <topology evidence="1">Multi-pass membrane protein</topology>
    </subcellularLocation>
</comment>
<proteinExistence type="predicted"/>
<keyword evidence="4 6" id="KW-1133">Transmembrane helix</keyword>
<organism evidence="8 9">
    <name type="scientific">Branchiibius hedensis</name>
    <dbReference type="NCBI Taxonomy" id="672460"/>
    <lineage>
        <taxon>Bacteria</taxon>
        <taxon>Bacillati</taxon>
        <taxon>Actinomycetota</taxon>
        <taxon>Actinomycetes</taxon>
        <taxon>Micrococcales</taxon>
        <taxon>Dermacoccaceae</taxon>
        <taxon>Branchiibius</taxon>
    </lineage>
</organism>
<evidence type="ECO:0000256" key="1">
    <source>
        <dbReference type="ARBA" id="ARBA00004651"/>
    </source>
</evidence>